<accession>A0ACB9IYW2</accession>
<gene>
    <name evidence="1" type="ORF">L1987_17765</name>
</gene>
<sequence length="126" mass="14680">MRTEKAEVEGDVNVDAGEFEATTDDQQKTTPNEIDVYQRYSYALRDDEGFYELNRTEPVHFYQHTMPVNVYDQHTEPVPVSQHTETVPASESEKENKDNKRKKKTAEILEHASYKFEVLYSSQQAM</sequence>
<evidence type="ECO:0000313" key="2">
    <source>
        <dbReference type="Proteomes" id="UP001056120"/>
    </source>
</evidence>
<evidence type="ECO:0000313" key="1">
    <source>
        <dbReference type="EMBL" id="KAI3813051.1"/>
    </source>
</evidence>
<reference evidence="2" key="1">
    <citation type="journal article" date="2022" name="Mol. Ecol. Resour.">
        <title>The genomes of chicory, endive, great burdock and yacon provide insights into Asteraceae palaeo-polyploidization history and plant inulin production.</title>
        <authorList>
            <person name="Fan W."/>
            <person name="Wang S."/>
            <person name="Wang H."/>
            <person name="Wang A."/>
            <person name="Jiang F."/>
            <person name="Liu H."/>
            <person name="Zhao H."/>
            <person name="Xu D."/>
            <person name="Zhang Y."/>
        </authorList>
    </citation>
    <scope>NUCLEOTIDE SEQUENCE [LARGE SCALE GENOMIC DNA]</scope>
    <source>
        <strain evidence="2">cv. Yunnan</strain>
    </source>
</reference>
<comment type="caution">
    <text evidence="1">The sequence shown here is derived from an EMBL/GenBank/DDBJ whole genome shotgun (WGS) entry which is preliminary data.</text>
</comment>
<protein>
    <submittedName>
        <fullName evidence="1">Uncharacterized protein</fullName>
    </submittedName>
</protein>
<dbReference type="Proteomes" id="UP001056120">
    <property type="component" value="Linkage Group LG06"/>
</dbReference>
<proteinExistence type="predicted"/>
<keyword evidence="2" id="KW-1185">Reference proteome</keyword>
<name>A0ACB9IYW2_9ASTR</name>
<organism evidence="1 2">
    <name type="scientific">Smallanthus sonchifolius</name>
    <dbReference type="NCBI Taxonomy" id="185202"/>
    <lineage>
        <taxon>Eukaryota</taxon>
        <taxon>Viridiplantae</taxon>
        <taxon>Streptophyta</taxon>
        <taxon>Embryophyta</taxon>
        <taxon>Tracheophyta</taxon>
        <taxon>Spermatophyta</taxon>
        <taxon>Magnoliopsida</taxon>
        <taxon>eudicotyledons</taxon>
        <taxon>Gunneridae</taxon>
        <taxon>Pentapetalae</taxon>
        <taxon>asterids</taxon>
        <taxon>campanulids</taxon>
        <taxon>Asterales</taxon>
        <taxon>Asteraceae</taxon>
        <taxon>Asteroideae</taxon>
        <taxon>Heliantheae alliance</taxon>
        <taxon>Millerieae</taxon>
        <taxon>Smallanthus</taxon>
    </lineage>
</organism>
<dbReference type="EMBL" id="CM042023">
    <property type="protein sequence ID" value="KAI3813051.1"/>
    <property type="molecule type" value="Genomic_DNA"/>
</dbReference>
<reference evidence="1 2" key="2">
    <citation type="journal article" date="2022" name="Mol. Ecol. Resour.">
        <title>The genomes of chicory, endive, great burdock and yacon provide insights into Asteraceae paleo-polyploidization history and plant inulin production.</title>
        <authorList>
            <person name="Fan W."/>
            <person name="Wang S."/>
            <person name="Wang H."/>
            <person name="Wang A."/>
            <person name="Jiang F."/>
            <person name="Liu H."/>
            <person name="Zhao H."/>
            <person name="Xu D."/>
            <person name="Zhang Y."/>
        </authorList>
    </citation>
    <scope>NUCLEOTIDE SEQUENCE [LARGE SCALE GENOMIC DNA]</scope>
    <source>
        <strain evidence="2">cv. Yunnan</strain>
        <tissue evidence="1">Leaves</tissue>
    </source>
</reference>